<name>A0A1J7IVJ0_9PEZI</name>
<dbReference type="InParanoid" id="A0A1J7IVJ0"/>
<keyword evidence="3" id="KW-1185">Reference proteome</keyword>
<evidence type="ECO:0000256" key="1">
    <source>
        <dbReference type="SAM" id="MobiDB-lite"/>
    </source>
</evidence>
<dbReference type="InterPro" id="IPR027796">
    <property type="entry name" value="OTT_1508_deam-like"/>
</dbReference>
<organism evidence="2 3">
    <name type="scientific">Coniochaeta ligniaria NRRL 30616</name>
    <dbReference type="NCBI Taxonomy" id="1408157"/>
    <lineage>
        <taxon>Eukaryota</taxon>
        <taxon>Fungi</taxon>
        <taxon>Dikarya</taxon>
        <taxon>Ascomycota</taxon>
        <taxon>Pezizomycotina</taxon>
        <taxon>Sordariomycetes</taxon>
        <taxon>Sordariomycetidae</taxon>
        <taxon>Coniochaetales</taxon>
        <taxon>Coniochaetaceae</taxon>
        <taxon>Coniochaeta</taxon>
    </lineage>
</organism>
<protein>
    <submittedName>
        <fullName evidence="2">Uncharacterized protein</fullName>
    </submittedName>
</protein>
<dbReference type="STRING" id="1408157.A0A1J7IVJ0"/>
<feature type="region of interest" description="Disordered" evidence="1">
    <location>
        <begin position="542"/>
        <end position="570"/>
    </location>
</feature>
<dbReference type="AlphaFoldDB" id="A0A1J7IVJ0"/>
<dbReference type="EMBL" id="KV875102">
    <property type="protein sequence ID" value="OIW25121.1"/>
    <property type="molecule type" value="Genomic_DNA"/>
</dbReference>
<sequence length="570" mass="63617">MPAPASDTSNHVQLPPGLAKRFYGSIILLNTLNGCFPQARHTASTPSDLKREVGSDLAGFLCCFVDKLAQICDSKHGGDTVTSIAILQPGCIEYRLSSNSRSEKQFRDVKTYLAGILDSLGSVEEEALADDSLVAELCSAILYKVLVFNRWRVKVYVTGFLQHVEFCIGSCDDDGRPEARLAARHFRDLQTIAKAAEEQWPTASFAKNCHTLLYAIKERYKEFERFLRTMARDGRGPSNETPWTELRHAIGRLHSYSIAMPVFVEARREWPELFDKGVEITHVPSARRCGNPVRMKQSRCTGGHILRSLNADDGVVHAYRESAVHYKTMGVDLDANILEQVKAENYTTVVHAELNVANSISLEDQDPDAEEPVRFFLEHELKERGYDRYIGSSKPTCLLCSMWLKEHPGGFGCRPTYGNLYTKWRAPDVSDDEHGELFEARRLILEGMVTKLTSTISATIRTRTGIRRRHDSRQTPTDPFRSLRSISVRTTAGRSYVASEVGLDVDERTTEDESSQSIDADDDDTKILENLMEHVHVVTGIASVEGHAATEQSGHDEDDDEDSDSGGASL</sequence>
<proteinExistence type="predicted"/>
<dbReference type="OrthoDB" id="3251507at2759"/>
<reference evidence="2 3" key="1">
    <citation type="submission" date="2016-10" db="EMBL/GenBank/DDBJ databases">
        <title>Draft genome sequence of Coniochaeta ligniaria NRRL30616, a lignocellulolytic fungus for bioabatement of inhibitors in plant biomass hydrolysates.</title>
        <authorList>
            <consortium name="DOE Joint Genome Institute"/>
            <person name="Jimenez D.J."/>
            <person name="Hector R.E."/>
            <person name="Riley R."/>
            <person name="Sun H."/>
            <person name="Grigoriev I.V."/>
            <person name="Van Elsas J.D."/>
            <person name="Nichols N.N."/>
        </authorList>
    </citation>
    <scope>NUCLEOTIDE SEQUENCE [LARGE SCALE GENOMIC DNA]</scope>
    <source>
        <strain evidence="2 3">NRRL 30616</strain>
    </source>
</reference>
<dbReference type="PANTHER" id="PTHR42037:SF1">
    <property type="match status" value="1"/>
</dbReference>
<evidence type="ECO:0000313" key="2">
    <source>
        <dbReference type="EMBL" id="OIW25121.1"/>
    </source>
</evidence>
<accession>A0A1J7IVJ0</accession>
<dbReference type="Proteomes" id="UP000182658">
    <property type="component" value="Unassembled WGS sequence"/>
</dbReference>
<dbReference type="Pfam" id="PF14441">
    <property type="entry name" value="OTT_1508_deam"/>
    <property type="match status" value="1"/>
</dbReference>
<evidence type="ECO:0000313" key="3">
    <source>
        <dbReference type="Proteomes" id="UP000182658"/>
    </source>
</evidence>
<gene>
    <name evidence="2" type="ORF">CONLIGDRAFT_636207</name>
</gene>
<dbReference type="PANTHER" id="PTHR42037">
    <property type="match status" value="1"/>
</dbReference>